<accession>A0A3A1YUT7</accession>
<evidence type="ECO:0000313" key="2">
    <source>
        <dbReference type="Proteomes" id="UP000266206"/>
    </source>
</evidence>
<organism evidence="1 2">
    <name type="scientific">Neopusillimonas maritima</name>
    <dbReference type="NCBI Taxonomy" id="2026239"/>
    <lineage>
        <taxon>Bacteria</taxon>
        <taxon>Pseudomonadati</taxon>
        <taxon>Pseudomonadota</taxon>
        <taxon>Betaproteobacteria</taxon>
        <taxon>Burkholderiales</taxon>
        <taxon>Alcaligenaceae</taxon>
        <taxon>Neopusillimonas</taxon>
    </lineage>
</organism>
<reference evidence="1 2" key="1">
    <citation type="submission" date="2017-08" db="EMBL/GenBank/DDBJ databases">
        <title>Pusillimonas indicus sp. nov., a member of the family Alcaligenaceae isolated from surface seawater.</title>
        <authorList>
            <person name="Li J."/>
        </authorList>
    </citation>
    <scope>NUCLEOTIDE SEQUENCE [LARGE SCALE GENOMIC DNA]</scope>
    <source>
        <strain evidence="1 2">L52-1-41</strain>
    </source>
</reference>
<dbReference type="AlphaFoldDB" id="A0A3A1YUT7"/>
<gene>
    <name evidence="1" type="ORF">CJP73_00560</name>
</gene>
<name>A0A3A1YUT7_9BURK</name>
<dbReference type="EMBL" id="NQYH01000001">
    <property type="protein sequence ID" value="RIY41972.1"/>
    <property type="molecule type" value="Genomic_DNA"/>
</dbReference>
<comment type="caution">
    <text evidence="1">The sequence shown here is derived from an EMBL/GenBank/DDBJ whole genome shotgun (WGS) entry which is preliminary data.</text>
</comment>
<sequence>MIMRRNIYFLNNSYRGKRQKLRQATFSQLASRGGCPILLSDLRHAFKEPFLVNSSDGVVITEAARGGRIDQLNFVDTWREKPGSQVCCTMESRDVTGKQKTAIQSTWKMRRNLKANTLHDQFSGQHPSIHTFRRMGHDVLAEISWRNNCPHFKKHGCDISKFCGRSVICRHKENPPVVDDVVVGTSDSTTRGDTGVSHG</sequence>
<evidence type="ECO:0000313" key="1">
    <source>
        <dbReference type="EMBL" id="RIY41972.1"/>
    </source>
</evidence>
<proteinExistence type="predicted"/>
<protein>
    <submittedName>
        <fullName evidence="1">Uncharacterized protein</fullName>
    </submittedName>
</protein>
<dbReference type="Proteomes" id="UP000266206">
    <property type="component" value="Unassembled WGS sequence"/>
</dbReference>